<dbReference type="PROSITE" id="PS51387">
    <property type="entry name" value="FAD_PCMH"/>
    <property type="match status" value="1"/>
</dbReference>
<evidence type="ECO:0000256" key="4">
    <source>
        <dbReference type="ARBA" id="ARBA00023002"/>
    </source>
</evidence>
<comment type="similarity">
    <text evidence="1">Belongs to the oxygen-dependent FAD-linked oxidoreductase family.</text>
</comment>
<evidence type="ECO:0000259" key="5">
    <source>
        <dbReference type="PROSITE" id="PS51387"/>
    </source>
</evidence>
<dbReference type="EMBL" id="KI912117">
    <property type="protein sequence ID" value="ETS76330.1"/>
    <property type="molecule type" value="Genomic_DNA"/>
</dbReference>
<dbReference type="SUPFAM" id="SSF56176">
    <property type="entry name" value="FAD-binding/transporter-associated domain-like"/>
    <property type="match status" value="1"/>
</dbReference>
<dbReference type="RefSeq" id="XP_007838489.1">
    <property type="nucleotide sequence ID" value="XM_007840298.1"/>
</dbReference>
<dbReference type="OrthoDB" id="2151789at2759"/>
<dbReference type="GO" id="GO:0071949">
    <property type="term" value="F:FAD binding"/>
    <property type="evidence" value="ECO:0007669"/>
    <property type="project" value="InterPro"/>
</dbReference>
<dbReference type="KEGG" id="pfy:PFICI_11717"/>
<evidence type="ECO:0000256" key="3">
    <source>
        <dbReference type="ARBA" id="ARBA00022827"/>
    </source>
</evidence>
<dbReference type="Proteomes" id="UP000030651">
    <property type="component" value="Unassembled WGS sequence"/>
</dbReference>
<name>W3WR39_PESFW</name>
<keyword evidence="7" id="KW-1185">Reference proteome</keyword>
<protein>
    <recommendedName>
        <fullName evidence="5">FAD-binding PCMH-type domain-containing protein</fullName>
    </recommendedName>
</protein>
<dbReference type="InterPro" id="IPR016169">
    <property type="entry name" value="FAD-bd_PCMH_sub2"/>
</dbReference>
<keyword evidence="2" id="KW-0285">Flavoprotein</keyword>
<dbReference type="HOGENOM" id="CLU_018354_1_1_1"/>
<evidence type="ECO:0000256" key="1">
    <source>
        <dbReference type="ARBA" id="ARBA00005466"/>
    </source>
</evidence>
<keyword evidence="3" id="KW-0274">FAD</keyword>
<reference evidence="7" key="1">
    <citation type="journal article" date="2015" name="BMC Genomics">
        <title>Genomic and transcriptomic analysis of the endophytic fungus Pestalotiopsis fici reveals its lifestyle and high potential for synthesis of natural products.</title>
        <authorList>
            <person name="Wang X."/>
            <person name="Zhang X."/>
            <person name="Liu L."/>
            <person name="Xiang M."/>
            <person name="Wang W."/>
            <person name="Sun X."/>
            <person name="Che Y."/>
            <person name="Guo L."/>
            <person name="Liu G."/>
            <person name="Guo L."/>
            <person name="Wang C."/>
            <person name="Yin W.B."/>
            <person name="Stadler M."/>
            <person name="Zhang X."/>
            <person name="Liu X."/>
        </authorList>
    </citation>
    <scope>NUCLEOTIDE SEQUENCE [LARGE SCALE GENOMIC DNA]</scope>
    <source>
        <strain evidence="7">W106-1 / CGMCC3.15140</strain>
    </source>
</reference>
<organism evidence="6 7">
    <name type="scientific">Pestalotiopsis fici (strain W106-1 / CGMCC3.15140)</name>
    <dbReference type="NCBI Taxonomy" id="1229662"/>
    <lineage>
        <taxon>Eukaryota</taxon>
        <taxon>Fungi</taxon>
        <taxon>Dikarya</taxon>
        <taxon>Ascomycota</taxon>
        <taxon>Pezizomycotina</taxon>
        <taxon>Sordariomycetes</taxon>
        <taxon>Xylariomycetidae</taxon>
        <taxon>Amphisphaeriales</taxon>
        <taxon>Sporocadaceae</taxon>
        <taxon>Pestalotiopsis</taxon>
    </lineage>
</organism>
<evidence type="ECO:0000256" key="2">
    <source>
        <dbReference type="ARBA" id="ARBA00022630"/>
    </source>
</evidence>
<dbReference type="InterPro" id="IPR050416">
    <property type="entry name" value="FAD-linked_Oxidoreductase"/>
</dbReference>
<sequence length="438" mass="47953">MEKRITSYFSNTTKVKPACIIRPESAGQVSEVVKTLVSAQQKFAVRSGGHAPLRESNNINGGVTLDFGSLNGIRYDANTDLATFGPGVCWKDVYQALQQHGRIGAGGREDDTGVAGFLLGGGNTWYTAHKGFGCDNVVSYKIQNGSHKDLFRVLKGGSNNFGIVVGFTMMTFPSNDIWGGTTLSSKEYIPEAIRAISELTTNFPENPHSSLIGAVNYIPQFKDIGVGAAIVETRGVEDALAFARWEKLPKMVSILQKKLILAMGLETALPYNMFDTWFTSTVKNDVRIMEKAVEVHEGLVNDLKSFISDGEFLTQCLFQPLPMNFAQRPVAVGGNVLGIERNKSDGLLFQLDTMVNTSEQNNFAYQKVNSGVQAIKEFAATIEGGLLDWVYLNYADQSYDPLGSYGIENVNFMKGVAATYDPKRVFQQLFPGGFKLHA</sequence>
<keyword evidence="4" id="KW-0560">Oxidoreductase</keyword>
<proteinExistence type="inferred from homology"/>
<evidence type="ECO:0000313" key="7">
    <source>
        <dbReference type="Proteomes" id="UP000030651"/>
    </source>
</evidence>
<dbReference type="GeneID" id="19276730"/>
<dbReference type="GO" id="GO:0016491">
    <property type="term" value="F:oxidoreductase activity"/>
    <property type="evidence" value="ECO:0007669"/>
    <property type="project" value="UniProtKB-KW"/>
</dbReference>
<dbReference type="InterPro" id="IPR036318">
    <property type="entry name" value="FAD-bd_PCMH-like_sf"/>
</dbReference>
<dbReference type="Pfam" id="PF01565">
    <property type="entry name" value="FAD_binding_4"/>
    <property type="match status" value="1"/>
</dbReference>
<gene>
    <name evidence="6" type="ORF">PFICI_11717</name>
</gene>
<dbReference type="InterPro" id="IPR006094">
    <property type="entry name" value="Oxid_FAD_bind_N"/>
</dbReference>
<dbReference type="AlphaFoldDB" id="W3WR39"/>
<dbReference type="InterPro" id="IPR016166">
    <property type="entry name" value="FAD-bd_PCMH"/>
</dbReference>
<dbReference type="Gene3D" id="3.30.465.10">
    <property type="match status" value="1"/>
</dbReference>
<dbReference type="PANTHER" id="PTHR42973:SF53">
    <property type="entry name" value="FAD-BINDING PCMH-TYPE DOMAIN-CONTAINING PROTEIN-RELATED"/>
    <property type="match status" value="1"/>
</dbReference>
<accession>W3WR39</accession>
<dbReference type="PANTHER" id="PTHR42973">
    <property type="entry name" value="BINDING OXIDOREDUCTASE, PUTATIVE (AFU_ORTHOLOGUE AFUA_1G17690)-RELATED"/>
    <property type="match status" value="1"/>
</dbReference>
<dbReference type="STRING" id="1229662.W3WR39"/>
<dbReference type="OMA" id="NDVRIME"/>
<evidence type="ECO:0000313" key="6">
    <source>
        <dbReference type="EMBL" id="ETS76330.1"/>
    </source>
</evidence>
<dbReference type="eggNOG" id="KOG1231">
    <property type="taxonomic scope" value="Eukaryota"/>
</dbReference>
<dbReference type="InParanoid" id="W3WR39"/>
<feature type="domain" description="FAD-binding PCMH-type" evidence="5">
    <location>
        <begin position="13"/>
        <end position="199"/>
    </location>
</feature>